<proteinExistence type="predicted"/>
<dbReference type="PANTHER" id="PTHR31973:SF195">
    <property type="entry name" value="MUDR FAMILY TRANSPOSASE"/>
    <property type="match status" value="1"/>
</dbReference>
<evidence type="ECO:0000313" key="7">
    <source>
        <dbReference type="EMBL" id="SPC80355.1"/>
    </source>
</evidence>
<dbReference type="GO" id="GO:0003676">
    <property type="term" value="F:nucleic acid binding"/>
    <property type="evidence" value="ECO:0007669"/>
    <property type="project" value="InterPro"/>
</dbReference>
<dbReference type="SMART" id="SM00575">
    <property type="entry name" value="ZnF_PMZ"/>
    <property type="match status" value="1"/>
</dbReference>
<evidence type="ECO:0000256" key="2">
    <source>
        <dbReference type="ARBA" id="ARBA00022771"/>
    </source>
</evidence>
<dbReference type="PANTHER" id="PTHR31973">
    <property type="entry name" value="POLYPROTEIN, PUTATIVE-RELATED"/>
    <property type="match status" value="1"/>
</dbReference>
<accession>A0A2N9EZT8</accession>
<feature type="region of interest" description="Disordered" evidence="5">
    <location>
        <begin position="400"/>
        <end position="465"/>
    </location>
</feature>
<dbReference type="InterPro" id="IPR006564">
    <property type="entry name" value="Znf_PMZ"/>
</dbReference>
<evidence type="ECO:0000256" key="1">
    <source>
        <dbReference type="ARBA" id="ARBA00022723"/>
    </source>
</evidence>
<dbReference type="EMBL" id="OIVN01000446">
    <property type="protein sequence ID" value="SPC80355.1"/>
    <property type="molecule type" value="Genomic_DNA"/>
</dbReference>
<reference evidence="7" key="1">
    <citation type="submission" date="2018-02" db="EMBL/GenBank/DDBJ databases">
        <authorList>
            <person name="Cohen D.B."/>
            <person name="Kent A.D."/>
        </authorList>
    </citation>
    <scope>NUCLEOTIDE SEQUENCE</scope>
</reference>
<gene>
    <name evidence="7" type="ORF">FSB_LOCUS8237</name>
</gene>
<evidence type="ECO:0000259" key="6">
    <source>
        <dbReference type="PROSITE" id="PS50966"/>
    </source>
</evidence>
<dbReference type="SUPFAM" id="SSF57756">
    <property type="entry name" value="Retrovirus zinc finger-like domains"/>
    <property type="match status" value="1"/>
</dbReference>
<sequence>MNVISNCYEEHVPLIVIPVNGEGIQDEGVQDDHLDDVFIASQTLHDIDDVRDDYEDSDCELIVNSCDYVDDDIQAQDSTHHIPTMEAPSPSFIANTWDNINVPCDHVVTPLYTWSKEMEFRKGLIFSNKAEVKYAAKIYTIDRNQRYKVYESNLTQWGINCTNACSWKLRACQRKKHGFWEITKYNGPHTCTNIDVSKDGKIYNEEVGKRLDEIAVEQWTYSHDGGHRYGAMTTNLSECFNGVLKGARSLPIPALVKFTFFKLVSYFNDRRVKIQDQLSSGEVFSKYVMDIFYRCQEKAKGHTVMRFDHNRGVFDIRTRPNPGSSYRGDHTHQIKLQEGTCTCGKWQMLKIPCSHVIACCAHQNIDVRQYIDSCYKLTEQLASYSESFEPVKDEPYWQPIEGPTLRPDPTMLRQKGRPKSTRIRNEMDWQENQPKPRCGICQEEGHNRRTCPNVRSGSTSGTGTN</sequence>
<evidence type="ECO:0000256" key="3">
    <source>
        <dbReference type="ARBA" id="ARBA00022833"/>
    </source>
</evidence>
<name>A0A2N9EZT8_FAGSY</name>
<dbReference type="InterPro" id="IPR004332">
    <property type="entry name" value="Transposase_MuDR"/>
</dbReference>
<feature type="domain" description="SWIM-type" evidence="6">
    <location>
        <begin position="332"/>
        <end position="364"/>
    </location>
</feature>
<dbReference type="GO" id="GO:0008270">
    <property type="term" value="F:zinc ion binding"/>
    <property type="evidence" value="ECO:0007669"/>
    <property type="project" value="UniProtKB-KW"/>
</dbReference>
<evidence type="ECO:0000256" key="5">
    <source>
        <dbReference type="SAM" id="MobiDB-lite"/>
    </source>
</evidence>
<keyword evidence="2 4" id="KW-0863">Zinc-finger</keyword>
<keyword evidence="3" id="KW-0862">Zinc</keyword>
<keyword evidence="1" id="KW-0479">Metal-binding</keyword>
<feature type="compositionally biased region" description="Polar residues" evidence="5">
    <location>
        <begin position="453"/>
        <end position="465"/>
    </location>
</feature>
<dbReference type="InterPro" id="IPR007527">
    <property type="entry name" value="Znf_SWIM"/>
</dbReference>
<dbReference type="AlphaFoldDB" id="A0A2N9EZT8"/>
<protein>
    <recommendedName>
        <fullName evidence="6">SWIM-type domain-containing protein</fullName>
    </recommendedName>
</protein>
<dbReference type="InterPro" id="IPR036875">
    <property type="entry name" value="Znf_CCHC_sf"/>
</dbReference>
<dbReference type="Pfam" id="PF04434">
    <property type="entry name" value="SWIM"/>
    <property type="match status" value="1"/>
</dbReference>
<dbReference type="PROSITE" id="PS50966">
    <property type="entry name" value="ZF_SWIM"/>
    <property type="match status" value="1"/>
</dbReference>
<organism evidence="7">
    <name type="scientific">Fagus sylvatica</name>
    <name type="common">Beechnut</name>
    <dbReference type="NCBI Taxonomy" id="28930"/>
    <lineage>
        <taxon>Eukaryota</taxon>
        <taxon>Viridiplantae</taxon>
        <taxon>Streptophyta</taxon>
        <taxon>Embryophyta</taxon>
        <taxon>Tracheophyta</taxon>
        <taxon>Spermatophyta</taxon>
        <taxon>Magnoliopsida</taxon>
        <taxon>eudicotyledons</taxon>
        <taxon>Gunneridae</taxon>
        <taxon>Pentapetalae</taxon>
        <taxon>rosids</taxon>
        <taxon>fabids</taxon>
        <taxon>Fagales</taxon>
        <taxon>Fagaceae</taxon>
        <taxon>Fagus</taxon>
    </lineage>
</organism>
<dbReference type="Pfam" id="PF03108">
    <property type="entry name" value="DBD_Tnp_Mut"/>
    <property type="match status" value="1"/>
</dbReference>
<evidence type="ECO:0000256" key="4">
    <source>
        <dbReference type="PROSITE-ProRule" id="PRU00325"/>
    </source>
</evidence>